<comment type="caution">
    <text evidence="3">The sequence shown here is derived from an EMBL/GenBank/DDBJ whole genome shotgun (WGS) entry which is preliminary data.</text>
</comment>
<feature type="binding site" evidence="2">
    <location>
        <begin position="11"/>
        <end position="16"/>
    </location>
    <ligand>
        <name>ATP</name>
        <dbReference type="ChEBI" id="CHEBI:30616"/>
    </ligand>
</feature>
<evidence type="ECO:0000313" key="3">
    <source>
        <dbReference type="EMBL" id="OYQ45284.1"/>
    </source>
</evidence>
<keyword evidence="2" id="KW-0547">Nucleotide-binding</keyword>
<comment type="pathway">
    <text evidence="2">Cofactor biosynthesis; biotin biosynthesis; biotin from 7,8-diaminononanoate: step 1/2.</text>
</comment>
<keyword evidence="4" id="KW-1185">Reference proteome</keyword>
<comment type="cofactor">
    <cofactor evidence="2">
        <name>Mg(2+)</name>
        <dbReference type="ChEBI" id="CHEBI:18420"/>
    </cofactor>
</comment>
<dbReference type="GO" id="GO:0009102">
    <property type="term" value="P:biotin biosynthetic process"/>
    <property type="evidence" value="ECO:0007669"/>
    <property type="project" value="UniProtKB-UniRule"/>
</dbReference>
<protein>
    <recommendedName>
        <fullName evidence="2">ATP-dependent dethiobiotin synthetase BioD</fullName>
        <ecNumber evidence="2">6.3.3.3</ecNumber>
    </recommendedName>
    <alternativeName>
        <fullName evidence="2">DTB synthetase</fullName>
        <shortName evidence="2">DTBS</shortName>
    </alternativeName>
    <alternativeName>
        <fullName evidence="2">Dethiobiotin synthase</fullName>
    </alternativeName>
</protein>
<keyword evidence="2" id="KW-0436">Ligase</keyword>
<comment type="similarity">
    <text evidence="2">Belongs to the dethiobiotin synthetase family.</text>
</comment>
<dbReference type="SUPFAM" id="SSF52540">
    <property type="entry name" value="P-loop containing nucleoside triphosphate hydrolases"/>
    <property type="match status" value="1"/>
</dbReference>
<dbReference type="GO" id="GO:0005524">
    <property type="term" value="F:ATP binding"/>
    <property type="evidence" value="ECO:0007669"/>
    <property type="project" value="UniProtKB-UniRule"/>
</dbReference>
<dbReference type="UniPathway" id="UPA00078">
    <property type="reaction ID" value="UER00161"/>
</dbReference>
<dbReference type="PIRSF" id="PIRSF006755">
    <property type="entry name" value="DTB_synth"/>
    <property type="match status" value="1"/>
</dbReference>
<dbReference type="GO" id="GO:0005829">
    <property type="term" value="C:cytosol"/>
    <property type="evidence" value="ECO:0007669"/>
    <property type="project" value="TreeGrafter"/>
</dbReference>
<dbReference type="GO" id="GO:0004141">
    <property type="term" value="F:dethiobiotin synthase activity"/>
    <property type="evidence" value="ECO:0007669"/>
    <property type="project" value="UniProtKB-UniRule"/>
</dbReference>
<name>A0A255ZWJ1_9FLAO</name>
<dbReference type="Proteomes" id="UP000216035">
    <property type="component" value="Unassembled WGS sequence"/>
</dbReference>
<keyword evidence="1 2" id="KW-0093">Biotin biosynthesis</keyword>
<feature type="binding site" evidence="2">
    <location>
        <position position="98"/>
    </location>
    <ligand>
        <name>Mg(2+)</name>
        <dbReference type="ChEBI" id="CHEBI:18420"/>
    </ligand>
</feature>
<dbReference type="NCBIfam" id="TIGR00347">
    <property type="entry name" value="bioD"/>
    <property type="match status" value="1"/>
</dbReference>
<feature type="binding site" evidence="2">
    <location>
        <position position="42"/>
    </location>
    <ligand>
        <name>Mg(2+)</name>
        <dbReference type="ChEBI" id="CHEBI:18420"/>
    </ligand>
</feature>
<feature type="binding site" evidence="2">
    <location>
        <position position="35"/>
    </location>
    <ligand>
        <name>substrate</name>
    </ligand>
</feature>
<dbReference type="OrthoDB" id="9802097at2"/>
<keyword evidence="2" id="KW-0479">Metal-binding</keyword>
<reference evidence="3 4" key="1">
    <citation type="submission" date="2017-07" db="EMBL/GenBank/DDBJ databases">
        <title>Flavobacterium cyanobacteriorum sp. nov., isolated from cyanobacterial aggregates in a eutrophic lake.</title>
        <authorList>
            <person name="Cai H."/>
        </authorList>
    </citation>
    <scope>NUCLEOTIDE SEQUENCE [LARGE SCALE GENOMIC DNA]</scope>
    <source>
        <strain evidence="3 4">TH167</strain>
    </source>
</reference>
<dbReference type="EC" id="6.3.3.3" evidence="2"/>
<organism evidence="3 4">
    <name type="scientific">Flavobacterium aurantiibacter</name>
    <dbReference type="NCBI Taxonomy" id="2023067"/>
    <lineage>
        <taxon>Bacteria</taxon>
        <taxon>Pseudomonadati</taxon>
        <taxon>Bacteroidota</taxon>
        <taxon>Flavobacteriia</taxon>
        <taxon>Flavobacteriales</taxon>
        <taxon>Flavobacteriaceae</taxon>
        <taxon>Flavobacterium</taxon>
    </lineage>
</organism>
<keyword evidence="2" id="KW-0963">Cytoplasm</keyword>
<comment type="function">
    <text evidence="2">Catalyzes a mechanistically unusual reaction, the ATP-dependent insertion of CO2 between the N7 and N8 nitrogen atoms of 7,8-diaminopelargonic acid (DAPA, also called 7,8-diammoniononanoate) to form a ureido ring.</text>
</comment>
<dbReference type="Pfam" id="PF13500">
    <property type="entry name" value="AAA_26"/>
    <property type="match status" value="1"/>
</dbReference>
<comment type="caution">
    <text evidence="2">Lacks conserved residue(s) required for the propagation of feature annotation.</text>
</comment>
<keyword evidence="2" id="KW-0067">ATP-binding</keyword>
<feature type="binding site" evidence="2">
    <location>
        <begin position="98"/>
        <end position="101"/>
    </location>
    <ligand>
        <name>ATP</name>
        <dbReference type="ChEBI" id="CHEBI:30616"/>
    </ligand>
</feature>
<dbReference type="PANTHER" id="PTHR43210:SF5">
    <property type="entry name" value="DETHIOBIOTIN SYNTHETASE"/>
    <property type="match status" value="1"/>
</dbReference>
<gene>
    <name evidence="2 3" type="primary">bioD</name>
    <name evidence="3" type="ORF">CHX27_06520</name>
</gene>
<dbReference type="AlphaFoldDB" id="A0A255ZWJ1"/>
<dbReference type="EMBL" id="NOXX01000184">
    <property type="protein sequence ID" value="OYQ45284.1"/>
    <property type="molecule type" value="Genomic_DNA"/>
</dbReference>
<evidence type="ECO:0000256" key="1">
    <source>
        <dbReference type="ARBA" id="ARBA00022756"/>
    </source>
</evidence>
<evidence type="ECO:0000313" key="4">
    <source>
        <dbReference type="Proteomes" id="UP000216035"/>
    </source>
</evidence>
<feature type="binding site" evidence="2">
    <location>
        <position position="15"/>
    </location>
    <ligand>
        <name>Mg(2+)</name>
        <dbReference type="ChEBI" id="CHEBI:18420"/>
    </ligand>
</feature>
<comment type="catalytic activity">
    <reaction evidence="2">
        <text>(7R,8S)-7,8-diammoniononanoate + CO2 + ATP = (4R,5S)-dethiobiotin + ADP + phosphate + 3 H(+)</text>
        <dbReference type="Rhea" id="RHEA:15805"/>
        <dbReference type="ChEBI" id="CHEBI:15378"/>
        <dbReference type="ChEBI" id="CHEBI:16526"/>
        <dbReference type="ChEBI" id="CHEBI:30616"/>
        <dbReference type="ChEBI" id="CHEBI:43474"/>
        <dbReference type="ChEBI" id="CHEBI:149469"/>
        <dbReference type="ChEBI" id="CHEBI:149473"/>
        <dbReference type="ChEBI" id="CHEBI:456216"/>
        <dbReference type="EC" id="6.3.3.3"/>
    </reaction>
</comment>
<keyword evidence="2" id="KW-0460">Magnesium</keyword>
<comment type="subunit">
    <text evidence="2">Homodimer.</text>
</comment>
<dbReference type="Gene3D" id="3.40.50.300">
    <property type="entry name" value="P-loop containing nucleotide triphosphate hydrolases"/>
    <property type="match status" value="1"/>
</dbReference>
<evidence type="ECO:0000256" key="2">
    <source>
        <dbReference type="HAMAP-Rule" id="MF_00336"/>
    </source>
</evidence>
<dbReference type="HAMAP" id="MF_00336">
    <property type="entry name" value="BioD"/>
    <property type="match status" value="1"/>
</dbReference>
<accession>A0A255ZWJ1</accession>
<dbReference type="RefSeq" id="WP_094485956.1">
    <property type="nucleotide sequence ID" value="NZ_NOXX01000184.1"/>
</dbReference>
<proteinExistence type="inferred from homology"/>
<comment type="subcellular location">
    <subcellularLocation>
        <location evidence="2">Cytoplasm</location>
    </subcellularLocation>
</comment>
<feature type="binding site" evidence="2">
    <location>
        <begin position="183"/>
        <end position="185"/>
    </location>
    <ligand>
        <name>ATP</name>
        <dbReference type="ChEBI" id="CHEBI:30616"/>
    </ligand>
</feature>
<dbReference type="GO" id="GO:0000287">
    <property type="term" value="F:magnesium ion binding"/>
    <property type="evidence" value="ECO:0007669"/>
    <property type="project" value="UniProtKB-UniRule"/>
</dbReference>
<dbReference type="InterPro" id="IPR027417">
    <property type="entry name" value="P-loop_NTPase"/>
</dbReference>
<dbReference type="CDD" id="cd03109">
    <property type="entry name" value="DTBS"/>
    <property type="match status" value="1"/>
</dbReference>
<dbReference type="InterPro" id="IPR004472">
    <property type="entry name" value="DTB_synth_BioD"/>
</dbReference>
<dbReference type="PANTHER" id="PTHR43210">
    <property type="entry name" value="DETHIOBIOTIN SYNTHETASE"/>
    <property type="match status" value="1"/>
</dbReference>
<feature type="binding site" evidence="2">
    <location>
        <position position="42"/>
    </location>
    <ligand>
        <name>ATP</name>
        <dbReference type="ChEBI" id="CHEBI:30616"/>
    </ligand>
</feature>
<sequence>MEIFVTGIGTDVGKTVAAAAITEALQADYWKPIQSGDFDFGDADRVKSYISNSKTVFHDNAYKFHTPASPHFAAEQENRTIDITQIKRPKTKNSLVIEGAGGILVPLNEQHLVVDLIAPTDLVVVVSRHYLGSINHTLLTVESLRARGKRIAGLVFNGSNPASESIILAMTNLPVIGRLEEEPYIDSRVISAYAEEWSAQLKTLA</sequence>
<feature type="active site" evidence="2">
    <location>
        <position position="31"/>
    </location>
</feature>